<evidence type="ECO:0000313" key="2">
    <source>
        <dbReference type="Proteomes" id="UP000617171"/>
    </source>
</evidence>
<dbReference type="EMBL" id="JABWQV010000177">
    <property type="protein sequence ID" value="MBC3348966.1"/>
    <property type="molecule type" value="Genomic_DNA"/>
</dbReference>
<organism evidence="1 2">
    <name type="scientific">Pseudomonas tehranensis</name>
    <dbReference type="NCBI Taxonomy" id="2745502"/>
    <lineage>
        <taxon>Bacteria</taxon>
        <taxon>Pseudomonadati</taxon>
        <taxon>Pseudomonadota</taxon>
        <taxon>Gammaproteobacteria</taxon>
        <taxon>Pseudomonadales</taxon>
        <taxon>Pseudomonadaceae</taxon>
        <taxon>Pseudomonas</taxon>
    </lineage>
</organism>
<comment type="caution">
    <text evidence="1">The sequence shown here is derived from an EMBL/GenBank/DDBJ whole genome shotgun (WGS) entry which is preliminary data.</text>
</comment>
<proteinExistence type="predicted"/>
<dbReference type="Proteomes" id="UP000617171">
    <property type="component" value="Unassembled WGS sequence"/>
</dbReference>
<dbReference type="RefSeq" id="WP_186657717.1">
    <property type="nucleotide sequence ID" value="NZ_JABWQV010000177.1"/>
</dbReference>
<name>A0ABR6UWI6_9PSED</name>
<reference evidence="1 2" key="1">
    <citation type="journal article" date="2020" name="Microorganisms">
        <title>Reliable Identification of Environmental Pseudomonas Isolates Using the rpoD Gene.</title>
        <authorList>
            <consortium name="The Broad Institute Genome Sequencing Platform"/>
            <person name="Girard L."/>
            <person name="Lood C."/>
            <person name="Rokni-Zadeh H."/>
            <person name="van Noort V."/>
            <person name="Lavigne R."/>
            <person name="De Mot R."/>
        </authorList>
    </citation>
    <scope>NUCLEOTIDE SEQUENCE [LARGE SCALE GENOMIC DNA]</scope>
    <source>
        <strain evidence="1 2">SWRI196</strain>
    </source>
</reference>
<evidence type="ECO:0000313" key="1">
    <source>
        <dbReference type="EMBL" id="MBC3348966.1"/>
    </source>
</evidence>
<accession>A0ABR6UWI6</accession>
<keyword evidence="2" id="KW-1185">Reference proteome</keyword>
<protein>
    <submittedName>
        <fullName evidence="1">Uncharacterized protein</fullName>
    </submittedName>
</protein>
<gene>
    <name evidence="1" type="ORF">HU811_20170</name>
</gene>
<sequence length="103" mass="11608">MPMTLDLAQKEKWISEMKTLTTHAKWGVQLVLNLPTGMKNRIPLYPWLKGPETLSESEPTLPTQRPPTSMNCWESLLVSGYYAGLWNKNYIVKAITKTAGTGN</sequence>